<dbReference type="InterPro" id="IPR007844">
    <property type="entry name" value="AsmA"/>
</dbReference>
<dbReference type="InterPro" id="IPR052894">
    <property type="entry name" value="AsmA-related"/>
</dbReference>
<dbReference type="PANTHER" id="PTHR30441:SF9">
    <property type="entry name" value="ASMA FAMILY PROTEIN YHJG"/>
    <property type="match status" value="1"/>
</dbReference>
<proteinExistence type="predicted"/>
<keyword evidence="1" id="KW-0812">Transmembrane</keyword>
<dbReference type="RefSeq" id="WP_144278940.1">
    <property type="nucleotide sequence ID" value="NZ_CP041730.1"/>
</dbReference>
<keyword evidence="1" id="KW-1133">Transmembrane helix</keyword>
<gene>
    <name evidence="3" type="ORF">FNU76_14950</name>
</gene>
<dbReference type="GO" id="GO:0005886">
    <property type="term" value="C:plasma membrane"/>
    <property type="evidence" value="ECO:0007669"/>
    <property type="project" value="TreeGrafter"/>
</dbReference>
<dbReference type="AlphaFoldDB" id="A0A516SHB9"/>
<evidence type="ECO:0000313" key="4">
    <source>
        <dbReference type="Proteomes" id="UP000317550"/>
    </source>
</evidence>
<accession>A0A516SHB9</accession>
<keyword evidence="4" id="KW-1185">Reference proteome</keyword>
<feature type="transmembrane region" description="Helical" evidence="1">
    <location>
        <begin position="20"/>
        <end position="42"/>
    </location>
</feature>
<evidence type="ECO:0000313" key="3">
    <source>
        <dbReference type="EMBL" id="QDQ27547.1"/>
    </source>
</evidence>
<evidence type="ECO:0000259" key="2">
    <source>
        <dbReference type="Pfam" id="PF05170"/>
    </source>
</evidence>
<keyword evidence="1" id="KW-0472">Membrane</keyword>
<dbReference type="Proteomes" id="UP000317550">
    <property type="component" value="Chromosome"/>
</dbReference>
<feature type="domain" description="AsmA" evidence="2">
    <location>
        <begin position="26"/>
        <end position="144"/>
    </location>
</feature>
<dbReference type="Pfam" id="PF05170">
    <property type="entry name" value="AsmA"/>
    <property type="match status" value="2"/>
</dbReference>
<reference evidence="4" key="1">
    <citation type="submission" date="2019-07" db="EMBL/GenBank/DDBJ databases">
        <title>Chitinimonas sp. nov., isolated from Ny-Alesund, arctica soil.</title>
        <authorList>
            <person name="Xu Q."/>
            <person name="Peng F."/>
        </authorList>
    </citation>
    <scope>NUCLEOTIDE SEQUENCE [LARGE SCALE GENOMIC DNA]</scope>
    <source>
        <strain evidence="4">R3-44</strain>
    </source>
</reference>
<organism evidence="3 4">
    <name type="scientific">Chitinimonas arctica</name>
    <dbReference type="NCBI Taxonomy" id="2594795"/>
    <lineage>
        <taxon>Bacteria</taxon>
        <taxon>Pseudomonadati</taxon>
        <taxon>Pseudomonadota</taxon>
        <taxon>Betaproteobacteria</taxon>
        <taxon>Neisseriales</taxon>
        <taxon>Chitinibacteraceae</taxon>
        <taxon>Chitinimonas</taxon>
    </lineage>
</organism>
<dbReference type="GO" id="GO:0090313">
    <property type="term" value="P:regulation of protein targeting to membrane"/>
    <property type="evidence" value="ECO:0007669"/>
    <property type="project" value="TreeGrafter"/>
</dbReference>
<dbReference type="KEGG" id="cari:FNU76_14950"/>
<protein>
    <submittedName>
        <fullName evidence="3">AsmA family protein</fullName>
    </submittedName>
</protein>
<dbReference type="PANTHER" id="PTHR30441">
    <property type="entry name" value="DUF748 DOMAIN-CONTAINING PROTEIN"/>
    <property type="match status" value="1"/>
</dbReference>
<dbReference type="EMBL" id="CP041730">
    <property type="protein sequence ID" value="QDQ27547.1"/>
    <property type="molecule type" value="Genomic_DNA"/>
</dbReference>
<dbReference type="OrthoDB" id="5749006at2"/>
<name>A0A516SHB9_9NEIS</name>
<evidence type="ECO:0000256" key="1">
    <source>
        <dbReference type="SAM" id="Phobius"/>
    </source>
</evidence>
<sequence>MPEHAKGQLERKSSRRKRWLVAGVALISLTGAAIYLFEWNWFRPLIERQVGNATGRRFQMRGDLDVRLSRTPQIIAHDLVLANAGWSEHPEMATVKRLQVSVDLSSLWQGRVRLAHIEADEPVLLLERNRSGQGNWLFDAAKDDGDNLGIGRLVVRQGRLRWLDPATKTDLLAELDTSLQANAPMPVSADIGGRYQGLPTRVQLSGGALLSLRDRKQPYPLRGSGQIGATRFSADGTVTDPLLLSGLAVNFSLAGRSLAELFPILHLPLPATPDYQLKGRLEHAEQYWNLLDFQGKVGASDLGGDFKVNRAYRPQFILADLRSRHLDLRDLSGFIGARTEQGEKALPAGDKVLPQTPFNLDKLRAANVDLRFHGQRIVTEKWPFDDLQAHMLVRDSRIDFKPLVLGIAGGKLNTILHMDARQTPIVSHAQIRVQKLELKRLFPQLAMQKASFGVIGGRAKLSGKGNSIAAMLGSANGDMVLAMNGGAISKLLLRLANLDLANTLAVLLTGDKPVPINCMVADMAAKEGELTVRTMLLDTSKQLIVGHGNINMRTEQFDLKLVADQKDMSLAALRGPILITGPFKRPQIRPSLKQATGRAALAAVLGSVAGPLGLLPLLELGDAKNGNCAEVLRRAGK</sequence>
<feature type="domain" description="AsmA" evidence="2">
    <location>
        <begin position="218"/>
        <end position="533"/>
    </location>
</feature>